<dbReference type="EMBL" id="CP000270">
    <property type="protein sequence ID" value="ABE31818.1"/>
    <property type="molecule type" value="Genomic_DNA"/>
</dbReference>
<proteinExistence type="inferred from homology"/>
<reference evidence="3 4" key="1">
    <citation type="journal article" date="2006" name="Proc. Natl. Acad. Sci. U.S.A.">
        <title>Burkholderia xenovorans LB400 harbors a multi-replicon, 9.73-Mbp genome shaped for versatility.</title>
        <authorList>
            <person name="Chain P.S."/>
            <person name="Denef V.J."/>
            <person name="Konstantinidis K.T."/>
            <person name="Vergez L.M."/>
            <person name="Agullo L."/>
            <person name="Reyes V.L."/>
            <person name="Hauser L."/>
            <person name="Cordova M."/>
            <person name="Gomez L."/>
            <person name="Gonzalez M."/>
            <person name="Land M."/>
            <person name="Lao V."/>
            <person name="Larimer F."/>
            <person name="LiPuma J.J."/>
            <person name="Mahenthiralingam E."/>
            <person name="Malfatti S.A."/>
            <person name="Marx C.J."/>
            <person name="Parnell J.J."/>
            <person name="Ramette A."/>
            <person name="Richardson P."/>
            <person name="Seeger M."/>
            <person name="Smith D."/>
            <person name="Spilker T."/>
            <person name="Sul W.J."/>
            <person name="Tsoi T.V."/>
            <person name="Ulrich L.E."/>
            <person name="Zhulin I.B."/>
            <person name="Tiedje J.M."/>
        </authorList>
    </citation>
    <scope>NUCLEOTIDE SEQUENCE [LARGE SCALE GENOMIC DNA]</scope>
    <source>
        <strain evidence="3 4">LB400</strain>
    </source>
</reference>
<evidence type="ECO:0000256" key="1">
    <source>
        <dbReference type="ARBA" id="ARBA00006987"/>
    </source>
</evidence>
<dbReference type="CDD" id="cd13578">
    <property type="entry name" value="PBP2_Bug27"/>
    <property type="match status" value="1"/>
</dbReference>
<dbReference type="OrthoDB" id="8678477at2"/>
<keyword evidence="2" id="KW-0732">Signal</keyword>
<evidence type="ECO:0000256" key="2">
    <source>
        <dbReference type="SAM" id="SignalP"/>
    </source>
</evidence>
<protein>
    <submittedName>
        <fullName evidence="3">Tricarboxylate transporter, periplasmic ligand binding protein (TctC subunit)</fullName>
    </submittedName>
</protein>
<feature type="chain" id="PRO_5004182653" evidence="2">
    <location>
        <begin position="28"/>
        <end position="328"/>
    </location>
</feature>
<gene>
    <name evidence="3" type="ORF">Bxe_A1128</name>
</gene>
<sequence length="328" mass="34376">MLSRLSIRLVVWLGCVGLSLLAVTASAADYPSKPIRWIVPFPPGGAIDMVSRVLAQRVSQTLGQPVTVENRPGSGGIIGSAEVARSPADGYTLLVNSTGLAVDKWFYPNVAYDARKAFAPVALLATIPSVLVVPADSPYKDARSLLAYAKANPGKVSFASAGMGTSIHLAAALLAAQAGVDDLLHVPYKGSTPAAADLIAGRVSMMVDSITAQQSFIKSGRVRALGVTSLQPAPSLPGIPPLAQAADLPKFEVLTWFGLFVPSRTSPDIVKVLNTAMNEALKTPEVQKALADIGASAQGGTSQALGVLWDNEIDRWGQLIVHHRLNTQ</sequence>
<dbReference type="Proteomes" id="UP000001817">
    <property type="component" value="Chromosome 1"/>
</dbReference>
<dbReference type="AlphaFoldDB" id="Q13VS1"/>
<dbReference type="KEGG" id="bxb:DR64_3288"/>
<feature type="signal peptide" evidence="2">
    <location>
        <begin position="1"/>
        <end position="27"/>
    </location>
</feature>
<comment type="similarity">
    <text evidence="1">Belongs to the UPF0065 (bug) family.</text>
</comment>
<dbReference type="InterPro" id="IPR005064">
    <property type="entry name" value="BUG"/>
</dbReference>
<dbReference type="SUPFAM" id="SSF53850">
    <property type="entry name" value="Periplasmic binding protein-like II"/>
    <property type="match status" value="1"/>
</dbReference>
<dbReference type="PATRIC" id="fig|266265.5.peg.3447"/>
<dbReference type="STRING" id="266265.Bxe_A1128"/>
<dbReference type="KEGG" id="bxe:Bxe_A1128"/>
<dbReference type="InterPro" id="IPR042100">
    <property type="entry name" value="Bug_dom1"/>
</dbReference>
<dbReference type="PANTHER" id="PTHR42928:SF5">
    <property type="entry name" value="BLR1237 PROTEIN"/>
    <property type="match status" value="1"/>
</dbReference>
<accession>Q13VS1</accession>
<evidence type="ECO:0000313" key="4">
    <source>
        <dbReference type="Proteomes" id="UP000001817"/>
    </source>
</evidence>
<dbReference type="RefSeq" id="WP_011489355.1">
    <property type="nucleotide sequence ID" value="NC_007951.1"/>
</dbReference>
<dbReference type="Gene3D" id="3.40.190.10">
    <property type="entry name" value="Periplasmic binding protein-like II"/>
    <property type="match status" value="1"/>
</dbReference>
<dbReference type="PIRSF" id="PIRSF017082">
    <property type="entry name" value="YflP"/>
    <property type="match status" value="1"/>
</dbReference>
<dbReference type="eggNOG" id="COG3181">
    <property type="taxonomic scope" value="Bacteria"/>
</dbReference>
<keyword evidence="4" id="KW-1185">Reference proteome</keyword>
<organism evidence="3 4">
    <name type="scientific">Paraburkholderia xenovorans (strain LB400)</name>
    <dbReference type="NCBI Taxonomy" id="266265"/>
    <lineage>
        <taxon>Bacteria</taxon>
        <taxon>Pseudomonadati</taxon>
        <taxon>Pseudomonadota</taxon>
        <taxon>Betaproteobacteria</taxon>
        <taxon>Burkholderiales</taxon>
        <taxon>Burkholderiaceae</taxon>
        <taxon>Paraburkholderia</taxon>
    </lineage>
</organism>
<dbReference type="Gene3D" id="3.40.190.150">
    <property type="entry name" value="Bordetella uptake gene, domain 1"/>
    <property type="match status" value="1"/>
</dbReference>
<name>Q13VS1_PARXL</name>
<dbReference type="PANTHER" id="PTHR42928">
    <property type="entry name" value="TRICARBOXYLATE-BINDING PROTEIN"/>
    <property type="match status" value="1"/>
</dbReference>
<evidence type="ECO:0000313" key="3">
    <source>
        <dbReference type="EMBL" id="ABE31818.1"/>
    </source>
</evidence>
<dbReference type="Pfam" id="PF03401">
    <property type="entry name" value="TctC"/>
    <property type="match status" value="1"/>
</dbReference>